<name>E8MCU5_PHOS4</name>
<organism evidence="2 3">
    <name type="scientific">Vibrio sinaloensis DSM 21326</name>
    <dbReference type="NCBI Taxonomy" id="945550"/>
    <lineage>
        <taxon>Bacteria</taxon>
        <taxon>Pseudomonadati</taxon>
        <taxon>Pseudomonadota</taxon>
        <taxon>Gammaproteobacteria</taxon>
        <taxon>Vibrionales</taxon>
        <taxon>Vibrionaceae</taxon>
        <taxon>Vibrio</taxon>
        <taxon>Vibrio oreintalis group</taxon>
    </lineage>
</organism>
<dbReference type="OrthoDB" id="5824286at2"/>
<dbReference type="InterPro" id="IPR021271">
    <property type="entry name" value="DUF2850"/>
</dbReference>
<keyword evidence="1" id="KW-0812">Transmembrane</keyword>
<accession>E8MCU5</accession>
<evidence type="ECO:0000313" key="2">
    <source>
        <dbReference type="EMBL" id="EGA68121.1"/>
    </source>
</evidence>
<proteinExistence type="predicted"/>
<dbReference type="Pfam" id="PF11012">
    <property type="entry name" value="DUF2850"/>
    <property type="match status" value="1"/>
</dbReference>
<dbReference type="GeneID" id="95571360"/>
<reference evidence="2 3" key="1">
    <citation type="journal article" date="2012" name="Int. J. Syst. Evol. Microbiol.">
        <title>Vibrio caribbeanicus sp. nov., isolated from the marine sponge Scleritoderma cyanea.</title>
        <authorList>
            <person name="Hoffmann M."/>
            <person name="Monday S.R."/>
            <person name="Allard M.W."/>
            <person name="Strain E.A."/>
            <person name="Whittaker P."/>
            <person name="Naum M."/>
            <person name="McCarthy P.J."/>
            <person name="Lopez J.V."/>
            <person name="Fischer M."/>
            <person name="Brown E.W."/>
        </authorList>
    </citation>
    <scope>NUCLEOTIDE SEQUENCE [LARGE SCALE GENOMIC DNA]</scope>
    <source>
        <strain evidence="3">DSMZ 21326</strain>
    </source>
</reference>
<sequence length="139" mass="15857">MVKNKVDKTSSNKKRVIERTLQLLFLAALAAVIALTIPLYNYYLSVTFPKSNVYGTWVEQNVASYSAEEFVLGPSGVSINGGIVDTEYSFDGAFVEYRVGESVRRFQVLNENFTEMKLISQPHYQPVYRLSEKFKNNIR</sequence>
<dbReference type="Proteomes" id="UP000006228">
    <property type="component" value="Unassembled WGS sequence"/>
</dbReference>
<evidence type="ECO:0008006" key="4">
    <source>
        <dbReference type="Google" id="ProtNLM"/>
    </source>
</evidence>
<feature type="transmembrane region" description="Helical" evidence="1">
    <location>
        <begin position="21"/>
        <end position="43"/>
    </location>
</feature>
<dbReference type="EMBL" id="AEVT01000117">
    <property type="protein sequence ID" value="EGA68121.1"/>
    <property type="molecule type" value="Genomic_DNA"/>
</dbReference>
<dbReference type="eggNOG" id="ENOG5031MRV">
    <property type="taxonomic scope" value="Bacteria"/>
</dbReference>
<keyword evidence="1" id="KW-0472">Membrane</keyword>
<gene>
    <name evidence="2" type="ORF">VISI1226_15311</name>
</gene>
<dbReference type="AlphaFoldDB" id="E8MCU5"/>
<keyword evidence="1" id="KW-1133">Transmembrane helix</keyword>
<evidence type="ECO:0000256" key="1">
    <source>
        <dbReference type="SAM" id="Phobius"/>
    </source>
</evidence>
<comment type="caution">
    <text evidence="2">The sequence shown here is derived from an EMBL/GenBank/DDBJ whole genome shotgun (WGS) entry which is preliminary data.</text>
</comment>
<protein>
    <recommendedName>
        <fullName evidence="4">N-acetylglutamate synthase</fullName>
    </recommendedName>
</protein>
<evidence type="ECO:0000313" key="3">
    <source>
        <dbReference type="Proteomes" id="UP000006228"/>
    </source>
</evidence>
<dbReference type="RefSeq" id="WP_008081219.1">
    <property type="nucleotide sequence ID" value="NZ_AEVT01000117.1"/>
</dbReference>